<evidence type="ECO:0000313" key="8">
    <source>
        <dbReference type="EMBL" id="TQL47620.1"/>
    </source>
</evidence>
<dbReference type="PROSITE" id="PS51257">
    <property type="entry name" value="PROKAR_LIPOPROTEIN"/>
    <property type="match status" value="1"/>
</dbReference>
<keyword evidence="3 5" id="KW-0697">Rotamase</keyword>
<evidence type="ECO:0000256" key="4">
    <source>
        <dbReference type="ARBA" id="ARBA00023235"/>
    </source>
</evidence>
<feature type="signal peptide" evidence="6">
    <location>
        <begin position="1"/>
        <end position="23"/>
    </location>
</feature>
<dbReference type="PANTHER" id="PTHR10516">
    <property type="entry name" value="PEPTIDYL-PROLYL CIS-TRANS ISOMERASE"/>
    <property type="match status" value="1"/>
</dbReference>
<feature type="domain" description="PPIase FKBP-type" evidence="7">
    <location>
        <begin position="98"/>
        <end position="190"/>
    </location>
</feature>
<accession>A0A542YHP3</accession>
<evidence type="ECO:0000256" key="5">
    <source>
        <dbReference type="PROSITE-ProRule" id="PRU00277"/>
    </source>
</evidence>
<sequence length="339" mass="34369">MNLVTRKRAAAAASALAIALVLAGCTASDDTATNGGEKTAAPSVTDECTTAGDASDSISVTGDFNAEPVVDFKDALTTDRTERSAVIEGDGTEVAKDGFTVDVAYSLYHGGTGELLDSSGYGNEGQVFPFAVDEAQYVDGIVRALNCSVEGDRVVALIPPTDLWGDTGNEQLGVTADDSVFFIFDVLGVTPPVDAAADMVTVKPDAEGMPSVAYAADGTPTVTIPDGEPTGDLALAVIEEGDGDVVGDGDSVEVNYTGINWTSGEEFDSSWTRGQTATFATDGVVTGFGAALVGQKVGAKLVVVIPPLYGYGTAGNAGAGIAGTDTIVFAVDILGVTPK</sequence>
<dbReference type="EC" id="5.2.1.8" evidence="2 5"/>
<evidence type="ECO:0000256" key="3">
    <source>
        <dbReference type="ARBA" id="ARBA00023110"/>
    </source>
</evidence>
<organism evidence="8 9">
    <name type="scientific">Homoserinimonas aerilata</name>
    <dbReference type="NCBI Taxonomy" id="1162970"/>
    <lineage>
        <taxon>Bacteria</taxon>
        <taxon>Bacillati</taxon>
        <taxon>Actinomycetota</taxon>
        <taxon>Actinomycetes</taxon>
        <taxon>Micrococcales</taxon>
        <taxon>Microbacteriaceae</taxon>
        <taxon>Homoserinimonas</taxon>
    </lineage>
</organism>
<keyword evidence="6" id="KW-0732">Signal</keyword>
<dbReference type="Pfam" id="PF00254">
    <property type="entry name" value="FKBP_C"/>
    <property type="match status" value="2"/>
</dbReference>
<dbReference type="Gene3D" id="3.10.50.40">
    <property type="match status" value="2"/>
</dbReference>
<dbReference type="RefSeq" id="WP_141879848.1">
    <property type="nucleotide sequence ID" value="NZ_VFOM01000001.1"/>
</dbReference>
<comment type="catalytic activity">
    <reaction evidence="1 5">
        <text>[protein]-peptidylproline (omega=180) = [protein]-peptidylproline (omega=0)</text>
        <dbReference type="Rhea" id="RHEA:16237"/>
        <dbReference type="Rhea" id="RHEA-COMP:10747"/>
        <dbReference type="Rhea" id="RHEA-COMP:10748"/>
        <dbReference type="ChEBI" id="CHEBI:83833"/>
        <dbReference type="ChEBI" id="CHEBI:83834"/>
        <dbReference type="EC" id="5.2.1.8"/>
    </reaction>
</comment>
<dbReference type="InterPro" id="IPR050689">
    <property type="entry name" value="FKBP-type_PPIase"/>
</dbReference>
<name>A0A542YHP3_9MICO</name>
<dbReference type="Proteomes" id="UP000317998">
    <property type="component" value="Unassembled WGS sequence"/>
</dbReference>
<dbReference type="EMBL" id="VFOM01000001">
    <property type="protein sequence ID" value="TQL47620.1"/>
    <property type="molecule type" value="Genomic_DNA"/>
</dbReference>
<comment type="caution">
    <text evidence="8">The sequence shown here is derived from an EMBL/GenBank/DDBJ whole genome shotgun (WGS) entry which is preliminary data.</text>
</comment>
<evidence type="ECO:0000256" key="1">
    <source>
        <dbReference type="ARBA" id="ARBA00000971"/>
    </source>
</evidence>
<gene>
    <name evidence="8" type="ORF">FB562_0685</name>
</gene>
<dbReference type="InterPro" id="IPR001179">
    <property type="entry name" value="PPIase_FKBP_dom"/>
</dbReference>
<dbReference type="PROSITE" id="PS50059">
    <property type="entry name" value="FKBP_PPIASE"/>
    <property type="match status" value="2"/>
</dbReference>
<dbReference type="OrthoDB" id="25996at2"/>
<dbReference type="PANTHER" id="PTHR10516:SF443">
    <property type="entry name" value="FK506-BINDING PROTEIN 59-RELATED"/>
    <property type="match status" value="1"/>
</dbReference>
<evidence type="ECO:0000259" key="7">
    <source>
        <dbReference type="PROSITE" id="PS50059"/>
    </source>
</evidence>
<keyword evidence="4 5" id="KW-0413">Isomerase</keyword>
<evidence type="ECO:0000313" key="9">
    <source>
        <dbReference type="Proteomes" id="UP000317998"/>
    </source>
</evidence>
<dbReference type="SUPFAM" id="SSF54534">
    <property type="entry name" value="FKBP-like"/>
    <property type="match status" value="2"/>
</dbReference>
<proteinExistence type="predicted"/>
<keyword evidence="9" id="KW-1185">Reference proteome</keyword>
<dbReference type="AlphaFoldDB" id="A0A542YHP3"/>
<dbReference type="InterPro" id="IPR046357">
    <property type="entry name" value="PPIase_dom_sf"/>
</dbReference>
<evidence type="ECO:0000256" key="6">
    <source>
        <dbReference type="SAM" id="SignalP"/>
    </source>
</evidence>
<feature type="domain" description="PPIase FKBP-type" evidence="7">
    <location>
        <begin position="249"/>
        <end position="337"/>
    </location>
</feature>
<dbReference type="GO" id="GO:0003755">
    <property type="term" value="F:peptidyl-prolyl cis-trans isomerase activity"/>
    <property type="evidence" value="ECO:0007669"/>
    <property type="project" value="UniProtKB-KW"/>
</dbReference>
<feature type="chain" id="PRO_5039145554" description="peptidylprolyl isomerase" evidence="6">
    <location>
        <begin position="24"/>
        <end position="339"/>
    </location>
</feature>
<reference evidence="8 9" key="1">
    <citation type="submission" date="2019-06" db="EMBL/GenBank/DDBJ databases">
        <title>Sequencing the genomes of 1000 actinobacteria strains.</title>
        <authorList>
            <person name="Klenk H.-P."/>
        </authorList>
    </citation>
    <scope>NUCLEOTIDE SEQUENCE [LARGE SCALE GENOMIC DNA]</scope>
    <source>
        <strain evidence="8 9">DSM 26477</strain>
    </source>
</reference>
<protein>
    <recommendedName>
        <fullName evidence="2 5">peptidylprolyl isomerase</fullName>
        <ecNumber evidence="2 5">5.2.1.8</ecNumber>
    </recommendedName>
</protein>
<evidence type="ECO:0000256" key="2">
    <source>
        <dbReference type="ARBA" id="ARBA00013194"/>
    </source>
</evidence>